<evidence type="ECO:0000313" key="2">
    <source>
        <dbReference type="Proteomes" id="UP000221504"/>
    </source>
</evidence>
<dbReference type="EMBL" id="NIRM01000002">
    <property type="protein sequence ID" value="PHI07778.1"/>
    <property type="molecule type" value="Genomic_DNA"/>
</dbReference>
<comment type="caution">
    <text evidence="1">The sequence shown here is derived from an EMBL/GenBank/DDBJ whole genome shotgun (WGS) entry which is preliminary data.</text>
</comment>
<sequence>MKKILLMLFIFVSVISFGSVKIINGKNTNEKSIIYKDNTCTLQLDYKDFNCVGITINTSSFASEIEKEVGFMIDSGYNRTLKYKIQKDKKTITCSSDSVIDGEIIKNISCDMEKGYLLMIDYVDKDDKLVARNIKLAEIQKAIKEVKASQLKN</sequence>
<proteinExistence type="predicted"/>
<name>A0A2C6BQ87_FUSNP</name>
<reference evidence="1 2" key="1">
    <citation type="submission" date="2017-06" db="EMBL/GenBank/DDBJ databases">
        <title>Draft genome sequence of Fusobacterium nucleatum subsp. polymorphum KCOM 1267 (=ChDC F290).</title>
        <authorList>
            <person name="Kook J.-K."/>
            <person name="Park S.-N."/>
            <person name="Lim Y.K."/>
            <person name="Roh H."/>
        </authorList>
    </citation>
    <scope>NUCLEOTIDE SEQUENCE [LARGE SCALE GENOMIC DNA]</scope>
    <source>
        <strain evidence="2">KCOM 1267(ChDC F290)</strain>
    </source>
</reference>
<dbReference type="AlphaFoldDB" id="A0A2C6BQ87"/>
<organism evidence="1 2">
    <name type="scientific">Fusobacterium nucleatum subsp. polymorphum</name>
    <name type="common">Fusobacterium polymorphum</name>
    <dbReference type="NCBI Taxonomy" id="76857"/>
    <lineage>
        <taxon>Bacteria</taxon>
        <taxon>Fusobacteriati</taxon>
        <taxon>Fusobacteriota</taxon>
        <taxon>Fusobacteriia</taxon>
        <taxon>Fusobacteriales</taxon>
        <taxon>Fusobacteriaceae</taxon>
        <taxon>Fusobacterium</taxon>
    </lineage>
</organism>
<protein>
    <submittedName>
        <fullName evidence="1">Uncharacterized protein</fullName>
    </submittedName>
</protein>
<evidence type="ECO:0000313" key="1">
    <source>
        <dbReference type="EMBL" id="PHI07778.1"/>
    </source>
</evidence>
<dbReference type="Proteomes" id="UP000221504">
    <property type="component" value="Unassembled WGS sequence"/>
</dbReference>
<gene>
    <name evidence="1" type="ORF">CBG52_06005</name>
</gene>
<dbReference type="RefSeq" id="WP_099011220.1">
    <property type="nucleotide sequence ID" value="NZ_CP077154.1"/>
</dbReference>
<accession>A0A2C6BQ87</accession>